<dbReference type="EMBL" id="QJKJ01012244">
    <property type="protein sequence ID" value="RDX69137.1"/>
    <property type="molecule type" value="Genomic_DNA"/>
</dbReference>
<dbReference type="OrthoDB" id="1689420at2759"/>
<dbReference type="Proteomes" id="UP000257109">
    <property type="component" value="Unassembled WGS sequence"/>
</dbReference>
<reference evidence="1" key="1">
    <citation type="submission" date="2018-05" db="EMBL/GenBank/DDBJ databases">
        <title>Draft genome of Mucuna pruriens seed.</title>
        <authorList>
            <person name="Nnadi N.E."/>
            <person name="Vos R."/>
            <person name="Hasami M.H."/>
            <person name="Devisetty U.K."/>
            <person name="Aguiy J.C."/>
        </authorList>
    </citation>
    <scope>NUCLEOTIDE SEQUENCE [LARGE SCALE GENOMIC DNA]</scope>
    <source>
        <strain evidence="1">JCA_2017</strain>
    </source>
</reference>
<sequence>YPQLELAQTYELKSDLIHLLPKFHGLAGEDPYKHLKEFHVVCSTMRSQGIPKDYIKMKVYEGLAIFAVDSLQHLGRHEAHVSGEVVSSIKNCDHQERDIMIDAASGGALMDKMPAIVRHLISNMASNTQQFGIKGASQPRMVNEIDAIDNLRMENQLIELTSLVRQLAVG</sequence>
<evidence type="ECO:0000313" key="2">
    <source>
        <dbReference type="Proteomes" id="UP000257109"/>
    </source>
</evidence>
<organism evidence="1 2">
    <name type="scientific">Mucuna pruriens</name>
    <name type="common">Velvet bean</name>
    <name type="synonym">Dolichos pruriens</name>
    <dbReference type="NCBI Taxonomy" id="157652"/>
    <lineage>
        <taxon>Eukaryota</taxon>
        <taxon>Viridiplantae</taxon>
        <taxon>Streptophyta</taxon>
        <taxon>Embryophyta</taxon>
        <taxon>Tracheophyta</taxon>
        <taxon>Spermatophyta</taxon>
        <taxon>Magnoliopsida</taxon>
        <taxon>eudicotyledons</taxon>
        <taxon>Gunneridae</taxon>
        <taxon>Pentapetalae</taxon>
        <taxon>rosids</taxon>
        <taxon>fabids</taxon>
        <taxon>Fabales</taxon>
        <taxon>Fabaceae</taxon>
        <taxon>Papilionoideae</taxon>
        <taxon>50 kb inversion clade</taxon>
        <taxon>NPAAA clade</taxon>
        <taxon>indigoferoid/millettioid clade</taxon>
        <taxon>Phaseoleae</taxon>
        <taxon>Mucuna</taxon>
    </lineage>
</organism>
<dbReference type="AlphaFoldDB" id="A0A371ESW3"/>
<evidence type="ECO:0008006" key="3">
    <source>
        <dbReference type="Google" id="ProtNLM"/>
    </source>
</evidence>
<comment type="caution">
    <text evidence="1">The sequence shown here is derived from an EMBL/GenBank/DDBJ whole genome shotgun (WGS) entry which is preliminary data.</text>
</comment>
<accession>A0A371ESW3</accession>
<evidence type="ECO:0000313" key="1">
    <source>
        <dbReference type="EMBL" id="RDX69137.1"/>
    </source>
</evidence>
<proteinExistence type="predicted"/>
<gene>
    <name evidence="1" type="ORF">CR513_51792</name>
</gene>
<feature type="non-terminal residue" evidence="1">
    <location>
        <position position="1"/>
    </location>
</feature>
<name>A0A371ESW3_MUCPR</name>
<keyword evidence="2" id="KW-1185">Reference proteome</keyword>
<protein>
    <recommendedName>
        <fullName evidence="3">Retrotransposon gag domain-containing protein</fullName>
    </recommendedName>
</protein>